<dbReference type="InterPro" id="IPR001005">
    <property type="entry name" value="SANT/Myb"/>
</dbReference>
<gene>
    <name evidence="3" type="ORF">N7492_006429</name>
</gene>
<feature type="compositionally biased region" description="Basic and acidic residues" evidence="1">
    <location>
        <begin position="1"/>
        <end position="10"/>
    </location>
</feature>
<feature type="region of interest" description="Disordered" evidence="1">
    <location>
        <begin position="1"/>
        <end position="73"/>
    </location>
</feature>
<comment type="caution">
    <text evidence="3">The sequence shown here is derived from an EMBL/GenBank/DDBJ whole genome shotgun (WGS) entry which is preliminary data.</text>
</comment>
<feature type="compositionally biased region" description="Basic residues" evidence="1">
    <location>
        <begin position="220"/>
        <end position="235"/>
    </location>
</feature>
<dbReference type="Proteomes" id="UP001146351">
    <property type="component" value="Unassembled WGS sequence"/>
</dbReference>
<feature type="compositionally biased region" description="Polar residues" evidence="1">
    <location>
        <begin position="301"/>
        <end position="310"/>
    </location>
</feature>
<evidence type="ECO:0000259" key="2">
    <source>
        <dbReference type="PROSITE" id="PS50090"/>
    </source>
</evidence>
<accession>A0A9W9I0S9</accession>
<organism evidence="3 4">
    <name type="scientific">Penicillium capsulatum</name>
    <dbReference type="NCBI Taxonomy" id="69766"/>
    <lineage>
        <taxon>Eukaryota</taxon>
        <taxon>Fungi</taxon>
        <taxon>Dikarya</taxon>
        <taxon>Ascomycota</taxon>
        <taxon>Pezizomycotina</taxon>
        <taxon>Eurotiomycetes</taxon>
        <taxon>Eurotiomycetidae</taxon>
        <taxon>Eurotiales</taxon>
        <taxon>Aspergillaceae</taxon>
        <taxon>Penicillium</taxon>
    </lineage>
</organism>
<dbReference type="AlphaFoldDB" id="A0A9W9I0S9"/>
<feature type="region of interest" description="Disordered" evidence="1">
    <location>
        <begin position="301"/>
        <end position="337"/>
    </location>
</feature>
<keyword evidence="4" id="KW-1185">Reference proteome</keyword>
<reference evidence="3" key="1">
    <citation type="submission" date="2022-11" db="EMBL/GenBank/DDBJ databases">
        <authorList>
            <person name="Petersen C."/>
        </authorList>
    </citation>
    <scope>NUCLEOTIDE SEQUENCE</scope>
    <source>
        <strain evidence="3">IBT 21917</strain>
    </source>
</reference>
<proteinExistence type="predicted"/>
<sequence length="399" mass="44590">MPSDTFRLESFRPWNPFQDKTQPPQDSLDVCHYPSPVSITATSTSSNPRDSPRYPNVHSHTSERHPLPPRPPVEVCLNNSLPQEMNTQHQPTVENQTSFVDLGVEALEFEDILHLQDLPSPGGEAHPPICDSLGQDSQDPLGFESSDLGLARTASQQSHVSHAESSVLTREGCDTMIDPAILNDYPLRDIEQTLASKETSAVVAPSHSPDKTVRGLSHSMRPKSQRATKLGRQRSKINKVSVVVDNRRMKNAGQRTRANRPVKMSFSLLRDQFSSLPVEERLQFLSWLFEGALSQCLHVPSRSNDVSKSNDTSKEEGVATSSAEQPSGEARVDHGIHNCSSRKGLPWLAEENRLLVQLREEESLAWSEVFKRFDQRFPGRSQGSIQVYWSTTLKKQRAS</sequence>
<protein>
    <recommendedName>
        <fullName evidence="2">Myb-like domain-containing protein</fullName>
    </recommendedName>
</protein>
<feature type="compositionally biased region" description="Polar residues" evidence="1">
    <location>
        <begin position="37"/>
        <end position="49"/>
    </location>
</feature>
<name>A0A9W9I0S9_9EURO</name>
<evidence type="ECO:0000256" key="1">
    <source>
        <dbReference type="SAM" id="MobiDB-lite"/>
    </source>
</evidence>
<feature type="domain" description="Myb-like" evidence="2">
    <location>
        <begin position="346"/>
        <end position="393"/>
    </location>
</feature>
<dbReference type="Gene3D" id="1.10.10.60">
    <property type="entry name" value="Homeodomain-like"/>
    <property type="match status" value="1"/>
</dbReference>
<evidence type="ECO:0000313" key="3">
    <source>
        <dbReference type="EMBL" id="KAJ5161037.1"/>
    </source>
</evidence>
<reference evidence="3" key="2">
    <citation type="journal article" date="2023" name="IMA Fungus">
        <title>Comparative genomic study of the Penicillium genus elucidates a diverse pangenome and 15 lateral gene transfer events.</title>
        <authorList>
            <person name="Petersen C."/>
            <person name="Sorensen T."/>
            <person name="Nielsen M.R."/>
            <person name="Sondergaard T.E."/>
            <person name="Sorensen J.L."/>
            <person name="Fitzpatrick D.A."/>
            <person name="Frisvad J.C."/>
            <person name="Nielsen K.L."/>
        </authorList>
    </citation>
    <scope>NUCLEOTIDE SEQUENCE</scope>
    <source>
        <strain evidence="3">IBT 21917</strain>
    </source>
</reference>
<dbReference type="PROSITE" id="PS50090">
    <property type="entry name" value="MYB_LIKE"/>
    <property type="match status" value="1"/>
</dbReference>
<evidence type="ECO:0000313" key="4">
    <source>
        <dbReference type="Proteomes" id="UP001146351"/>
    </source>
</evidence>
<feature type="region of interest" description="Disordered" evidence="1">
    <location>
        <begin position="121"/>
        <end position="145"/>
    </location>
</feature>
<feature type="region of interest" description="Disordered" evidence="1">
    <location>
        <begin position="197"/>
        <end position="235"/>
    </location>
</feature>
<dbReference type="OrthoDB" id="2143914at2759"/>
<dbReference type="EMBL" id="JAPQKO010000005">
    <property type="protein sequence ID" value="KAJ5161037.1"/>
    <property type="molecule type" value="Genomic_DNA"/>
</dbReference>